<dbReference type="Proteomes" id="UP000076552">
    <property type="component" value="Unassembled WGS sequence"/>
</dbReference>
<evidence type="ECO:0000313" key="3">
    <source>
        <dbReference type="Proteomes" id="UP000076552"/>
    </source>
</evidence>
<feature type="region of interest" description="Disordered" evidence="1">
    <location>
        <begin position="1"/>
        <end position="38"/>
    </location>
</feature>
<feature type="non-terminal residue" evidence="2">
    <location>
        <position position="562"/>
    </location>
</feature>
<dbReference type="SUPFAM" id="SSF53067">
    <property type="entry name" value="Actin-like ATPase domain"/>
    <property type="match status" value="2"/>
</dbReference>
<organism evidence="2 3">
    <name type="scientific">Colletotrichum tofieldiae</name>
    <dbReference type="NCBI Taxonomy" id="708197"/>
    <lineage>
        <taxon>Eukaryota</taxon>
        <taxon>Fungi</taxon>
        <taxon>Dikarya</taxon>
        <taxon>Ascomycota</taxon>
        <taxon>Pezizomycotina</taxon>
        <taxon>Sordariomycetes</taxon>
        <taxon>Hypocreomycetidae</taxon>
        <taxon>Glomerellales</taxon>
        <taxon>Glomerellaceae</taxon>
        <taxon>Colletotrichum</taxon>
        <taxon>Colletotrichum spaethianum species complex</taxon>
    </lineage>
</organism>
<comment type="caution">
    <text evidence="2">The sequence shown here is derived from an EMBL/GenBank/DDBJ whole genome shotgun (WGS) entry which is preliminary data.</text>
</comment>
<dbReference type="CDD" id="cd10170">
    <property type="entry name" value="ASKHA_NBD_HSP70"/>
    <property type="match status" value="1"/>
</dbReference>
<evidence type="ECO:0000256" key="1">
    <source>
        <dbReference type="SAM" id="MobiDB-lite"/>
    </source>
</evidence>
<dbReference type="PANTHER" id="PTHR14187">
    <property type="entry name" value="ALPHA KINASE/ELONGATION FACTOR 2 KINASE"/>
    <property type="match status" value="1"/>
</dbReference>
<dbReference type="STRING" id="708197.A0A161VLS5"/>
<keyword evidence="3" id="KW-1185">Reference proteome</keyword>
<reference evidence="2 3" key="1">
    <citation type="submission" date="2015-06" db="EMBL/GenBank/DDBJ databases">
        <title>Survival trade-offs in plant roots during colonization by closely related pathogenic and mutualistic fungi.</title>
        <authorList>
            <person name="Hacquard S."/>
            <person name="Kracher B."/>
            <person name="Hiruma K."/>
            <person name="Weinman A."/>
            <person name="Muench P."/>
            <person name="Garrido Oter R."/>
            <person name="Ver Loren van Themaat E."/>
            <person name="Dallerey J.-F."/>
            <person name="Damm U."/>
            <person name="Henrissat B."/>
            <person name="Lespinet O."/>
            <person name="Thon M."/>
            <person name="Kemen E."/>
            <person name="McHardy A.C."/>
            <person name="Schulze-Lefert P."/>
            <person name="O'Connell R.J."/>
        </authorList>
    </citation>
    <scope>NUCLEOTIDE SEQUENCE [LARGE SCALE GENOMIC DNA]</scope>
    <source>
        <strain evidence="2 3">0861</strain>
    </source>
</reference>
<gene>
    <name evidence="2" type="ORF">CT0861_10847</name>
</gene>
<name>A0A161VLS5_9PEZI</name>
<proteinExistence type="predicted"/>
<dbReference type="PANTHER" id="PTHR14187:SF5">
    <property type="entry name" value="HEAT SHOCK 70 KDA PROTEIN 12A"/>
    <property type="match status" value="1"/>
</dbReference>
<dbReference type="InterPro" id="IPR043129">
    <property type="entry name" value="ATPase_NBD"/>
</dbReference>
<evidence type="ECO:0000313" key="2">
    <source>
        <dbReference type="EMBL" id="KZL71975.1"/>
    </source>
</evidence>
<dbReference type="EMBL" id="LFIV01000064">
    <property type="protein sequence ID" value="KZL71975.1"/>
    <property type="molecule type" value="Genomic_DNA"/>
</dbReference>
<dbReference type="AlphaFoldDB" id="A0A161VLS5"/>
<feature type="compositionally biased region" description="Acidic residues" evidence="1">
    <location>
        <begin position="29"/>
        <end position="38"/>
    </location>
</feature>
<feature type="compositionally biased region" description="Polar residues" evidence="1">
    <location>
        <begin position="1"/>
        <end position="14"/>
    </location>
</feature>
<dbReference type="PRINTS" id="PR00301">
    <property type="entry name" value="HEATSHOCK70"/>
</dbReference>
<protein>
    <submittedName>
        <fullName evidence="2">Hsp70 family chaperone</fullName>
    </submittedName>
</protein>
<dbReference type="Gene3D" id="3.30.420.40">
    <property type="match status" value="1"/>
</dbReference>
<sequence length="562" mass="62623">MKSSPPWLTSSLPNRTKPAFSSDDGNYSSEEEEEEEGDDVLVIGVDFGTTYSGVAWATGADFASDQINVITSWPGTGREEGKAPTELFYEDGQMTWGYDIPDDADPVRWFKLLLLKEEDLDPELRSSEFLLRGRKMLRETGKTAIDLIADYLRALSNHVIHVINKSRGESVIDAMRFHIVITVPAIWKGYARQGMEDAAKKSGILDNRPAGKTTLTFAPEPEAAALSTLCEPGRKTKKGEVYIICDAGGGTVDLISYEINKVNPINMREAVEGTALLLGGLCGGIFIDESFERACKTRLGRKWDQLSRAGIKKIMKGEWETAIKPQFKPLSANKEYVVEIPAEAFRKSSLDDTSREPIIKNGKIHFKDRTAICRGAVYKGFLDGLGVSEGALTQPNGRIIEAPIKVTSTVSRASYGVNYRTKFDKKLHIAEDKEWDADEGMWKAKNQMEWYLKRGENVSKMDPVRHEFYKLCTEDFSGSLSIELYECEEADPPSRCTSDVNSMCSFSFELDIPYSKLPDFKKADGGNAKKLEYDLEMIPSGASIEFVVYIDGRKMGSRNANI</sequence>
<accession>A0A161VLS5</accession>